<accession>C9ZP38</accession>
<dbReference type="KEGG" id="tbg:TbgDal_V3040"/>
<feature type="transmembrane region" description="Helical" evidence="1">
    <location>
        <begin position="52"/>
        <end position="71"/>
    </location>
</feature>
<name>C9ZP38_TRYB9</name>
<proteinExistence type="predicted"/>
<keyword evidence="1" id="KW-0812">Transmembrane</keyword>
<evidence type="ECO:0000313" key="3">
    <source>
        <dbReference type="Proteomes" id="UP000002316"/>
    </source>
</evidence>
<dbReference type="AlphaFoldDB" id="C9ZP38"/>
<evidence type="ECO:0000313" key="2">
    <source>
        <dbReference type="EMBL" id="CBH11166.1"/>
    </source>
</evidence>
<evidence type="ECO:0000256" key="1">
    <source>
        <dbReference type="SAM" id="Phobius"/>
    </source>
</evidence>
<sequence>MCFPPSRGSAKTSSLCPYWKVLDWFVFGPLMCPLFIVAYIGKKARNLIPQLYLIYIYVDFLLATSQLAFHLCTILCWFSLLFSLLSLKLILCFLAPFLVCQLNPSL</sequence>
<dbReference type="GeneID" id="23861298"/>
<organism evidence="2 3">
    <name type="scientific">Trypanosoma brucei gambiense (strain MHOM/CI/86/DAL972)</name>
    <dbReference type="NCBI Taxonomy" id="679716"/>
    <lineage>
        <taxon>Eukaryota</taxon>
        <taxon>Discoba</taxon>
        <taxon>Euglenozoa</taxon>
        <taxon>Kinetoplastea</taxon>
        <taxon>Metakinetoplastina</taxon>
        <taxon>Trypanosomatida</taxon>
        <taxon>Trypanosomatidae</taxon>
        <taxon>Trypanosoma</taxon>
    </lineage>
</organism>
<feature type="transmembrane region" description="Helical" evidence="1">
    <location>
        <begin position="21"/>
        <end position="40"/>
    </location>
</feature>
<dbReference type="Proteomes" id="UP000002316">
    <property type="component" value="Chromosome 5"/>
</dbReference>
<reference evidence="3" key="1">
    <citation type="journal article" date="2010" name="PLoS Negl. Trop. Dis.">
        <title>The genome sequence of Trypanosoma brucei gambiense, causative agent of chronic human african trypanosomiasis.</title>
        <authorList>
            <person name="Jackson A.P."/>
            <person name="Sanders M."/>
            <person name="Berry A."/>
            <person name="McQuillan J."/>
            <person name="Aslett M.A."/>
            <person name="Quail M.A."/>
            <person name="Chukualim B."/>
            <person name="Capewell P."/>
            <person name="MacLeod A."/>
            <person name="Melville S.E."/>
            <person name="Gibson W."/>
            <person name="Barry J.D."/>
            <person name="Berriman M."/>
            <person name="Hertz-Fowler C."/>
        </authorList>
    </citation>
    <scope>NUCLEOTIDE SEQUENCE [LARGE SCALE GENOMIC DNA]</scope>
    <source>
        <strain evidence="3">MHOM/CI/86/DAL972</strain>
    </source>
</reference>
<protein>
    <submittedName>
        <fullName evidence="2">Uncharacterized protein</fullName>
    </submittedName>
</protein>
<feature type="transmembrane region" description="Helical" evidence="1">
    <location>
        <begin position="77"/>
        <end position="100"/>
    </location>
</feature>
<gene>
    <name evidence="2" type="ORF">TbgDal_V3040</name>
</gene>
<keyword evidence="1" id="KW-0472">Membrane</keyword>
<keyword evidence="1" id="KW-1133">Transmembrane helix</keyword>
<dbReference type="RefSeq" id="XP_011773453.1">
    <property type="nucleotide sequence ID" value="XM_011775151.1"/>
</dbReference>
<dbReference type="EMBL" id="FN554968">
    <property type="protein sequence ID" value="CBH11166.1"/>
    <property type="molecule type" value="Genomic_DNA"/>
</dbReference>